<gene>
    <name evidence="1" type="ORF">HPB47_002959</name>
</gene>
<sequence length="147" mass="16319">MFVCRAEALYGKAATTFNKHLLLHLASCVCNVGTPWALSAFVFEGGSGTLVNLVSAAKGLPQQVVERVVMAQELKLLLASHHLPNREGRICHGFLGRPICDKESNLSVDYLQFVNGKLLLKRSHSYYTQVQVSPYVLNLSVHHFFVH</sequence>
<keyword evidence="2" id="KW-1185">Reference proteome</keyword>
<reference evidence="1 2" key="1">
    <citation type="journal article" date="2020" name="Cell">
        <title>Large-Scale Comparative Analyses of Tick Genomes Elucidate Their Genetic Diversity and Vector Capacities.</title>
        <authorList>
            <consortium name="Tick Genome and Microbiome Consortium (TIGMIC)"/>
            <person name="Jia N."/>
            <person name="Wang J."/>
            <person name="Shi W."/>
            <person name="Du L."/>
            <person name="Sun Y."/>
            <person name="Zhan W."/>
            <person name="Jiang J.F."/>
            <person name="Wang Q."/>
            <person name="Zhang B."/>
            <person name="Ji P."/>
            <person name="Bell-Sakyi L."/>
            <person name="Cui X.M."/>
            <person name="Yuan T.T."/>
            <person name="Jiang B.G."/>
            <person name="Yang W.F."/>
            <person name="Lam T.T."/>
            <person name="Chang Q.C."/>
            <person name="Ding S.J."/>
            <person name="Wang X.J."/>
            <person name="Zhu J.G."/>
            <person name="Ruan X.D."/>
            <person name="Zhao L."/>
            <person name="Wei J.T."/>
            <person name="Ye R.Z."/>
            <person name="Que T.C."/>
            <person name="Du C.H."/>
            <person name="Zhou Y.H."/>
            <person name="Cheng J.X."/>
            <person name="Dai P.F."/>
            <person name="Guo W.B."/>
            <person name="Han X.H."/>
            <person name="Huang E.J."/>
            <person name="Li L.F."/>
            <person name="Wei W."/>
            <person name="Gao Y.C."/>
            <person name="Liu J.Z."/>
            <person name="Shao H.Z."/>
            <person name="Wang X."/>
            <person name="Wang C.C."/>
            <person name="Yang T.C."/>
            <person name="Huo Q.B."/>
            <person name="Li W."/>
            <person name="Chen H.Y."/>
            <person name="Chen S.E."/>
            <person name="Zhou L.G."/>
            <person name="Ni X.B."/>
            <person name="Tian J.H."/>
            <person name="Sheng Y."/>
            <person name="Liu T."/>
            <person name="Pan Y.S."/>
            <person name="Xia L.Y."/>
            <person name="Li J."/>
            <person name="Zhao F."/>
            <person name="Cao W.C."/>
        </authorList>
    </citation>
    <scope>NUCLEOTIDE SEQUENCE [LARGE SCALE GENOMIC DNA]</scope>
    <source>
        <strain evidence="1">Iper-2018</strain>
    </source>
</reference>
<accession>A0AC60PJS5</accession>
<name>A0AC60PJS5_IXOPE</name>
<proteinExistence type="predicted"/>
<dbReference type="EMBL" id="JABSTQ010010411">
    <property type="protein sequence ID" value="KAG0421143.1"/>
    <property type="molecule type" value="Genomic_DNA"/>
</dbReference>
<evidence type="ECO:0000313" key="2">
    <source>
        <dbReference type="Proteomes" id="UP000805193"/>
    </source>
</evidence>
<protein>
    <submittedName>
        <fullName evidence="1">Uncharacterized protein</fullName>
    </submittedName>
</protein>
<evidence type="ECO:0000313" key="1">
    <source>
        <dbReference type="EMBL" id="KAG0421143.1"/>
    </source>
</evidence>
<dbReference type="Proteomes" id="UP000805193">
    <property type="component" value="Unassembled WGS sequence"/>
</dbReference>
<organism evidence="1 2">
    <name type="scientific">Ixodes persulcatus</name>
    <name type="common">Taiga tick</name>
    <dbReference type="NCBI Taxonomy" id="34615"/>
    <lineage>
        <taxon>Eukaryota</taxon>
        <taxon>Metazoa</taxon>
        <taxon>Ecdysozoa</taxon>
        <taxon>Arthropoda</taxon>
        <taxon>Chelicerata</taxon>
        <taxon>Arachnida</taxon>
        <taxon>Acari</taxon>
        <taxon>Parasitiformes</taxon>
        <taxon>Ixodida</taxon>
        <taxon>Ixodoidea</taxon>
        <taxon>Ixodidae</taxon>
        <taxon>Ixodinae</taxon>
        <taxon>Ixodes</taxon>
    </lineage>
</organism>
<comment type="caution">
    <text evidence="1">The sequence shown here is derived from an EMBL/GenBank/DDBJ whole genome shotgun (WGS) entry which is preliminary data.</text>
</comment>